<dbReference type="AlphaFoldDB" id="A0A2P2NDQ0"/>
<organism evidence="1">
    <name type="scientific">Rhizophora mucronata</name>
    <name type="common">Asiatic mangrove</name>
    <dbReference type="NCBI Taxonomy" id="61149"/>
    <lineage>
        <taxon>Eukaryota</taxon>
        <taxon>Viridiplantae</taxon>
        <taxon>Streptophyta</taxon>
        <taxon>Embryophyta</taxon>
        <taxon>Tracheophyta</taxon>
        <taxon>Spermatophyta</taxon>
        <taxon>Magnoliopsida</taxon>
        <taxon>eudicotyledons</taxon>
        <taxon>Gunneridae</taxon>
        <taxon>Pentapetalae</taxon>
        <taxon>rosids</taxon>
        <taxon>fabids</taxon>
        <taxon>Malpighiales</taxon>
        <taxon>Rhizophoraceae</taxon>
        <taxon>Rhizophora</taxon>
    </lineage>
</organism>
<proteinExistence type="predicted"/>
<reference evidence="1" key="1">
    <citation type="submission" date="2018-02" db="EMBL/GenBank/DDBJ databases">
        <title>Rhizophora mucronata_Transcriptome.</title>
        <authorList>
            <person name="Meera S.P."/>
            <person name="Sreeshan A."/>
            <person name="Augustine A."/>
        </authorList>
    </citation>
    <scope>NUCLEOTIDE SEQUENCE</scope>
    <source>
        <tissue evidence="1">Leaf</tissue>
    </source>
</reference>
<sequence>MVLLQKKNPFATIKLNVQL</sequence>
<protein>
    <submittedName>
        <fullName evidence="1">Uncharacterized protein</fullName>
    </submittedName>
</protein>
<evidence type="ECO:0000313" key="1">
    <source>
        <dbReference type="EMBL" id="MBX40540.1"/>
    </source>
</evidence>
<accession>A0A2P2NDQ0</accession>
<dbReference type="EMBL" id="GGEC01060056">
    <property type="protein sequence ID" value="MBX40540.1"/>
    <property type="molecule type" value="Transcribed_RNA"/>
</dbReference>
<name>A0A2P2NDQ0_RHIMU</name>